<protein>
    <submittedName>
        <fullName evidence="1">Uncharacterized protein</fullName>
    </submittedName>
</protein>
<reference evidence="1 2" key="1">
    <citation type="submission" date="2013-07" db="EMBL/GenBank/DDBJ databases">
        <title>Complete genome sequence of Bacillus infantis NRRL B-14911 that has potential to induce cardiac disease by antigenic mimicry.</title>
        <authorList>
            <person name="Massilamany C."/>
            <person name="Smith T.P.L."/>
            <person name="Loy J.D."/>
            <person name="Barletta R."/>
            <person name="Reddy J."/>
        </authorList>
    </citation>
    <scope>NUCLEOTIDE SEQUENCE [LARGE SCALE GENOMIC DNA]</scope>
    <source>
        <strain evidence="1 2">NRRL B-14911</strain>
    </source>
</reference>
<dbReference type="EMBL" id="CP006643">
    <property type="protein sequence ID" value="AGX04585.1"/>
    <property type="molecule type" value="Genomic_DNA"/>
</dbReference>
<organism evidence="1 2">
    <name type="scientific">Bacillus infantis NRRL B-14911</name>
    <dbReference type="NCBI Taxonomy" id="1367477"/>
    <lineage>
        <taxon>Bacteria</taxon>
        <taxon>Bacillati</taxon>
        <taxon>Bacillota</taxon>
        <taxon>Bacilli</taxon>
        <taxon>Bacillales</taxon>
        <taxon>Bacillaceae</taxon>
        <taxon>Bacillus</taxon>
    </lineage>
</organism>
<dbReference type="STRING" id="1367477.N288_13415"/>
<name>U5LAY2_9BACI</name>
<evidence type="ECO:0000313" key="1">
    <source>
        <dbReference type="EMBL" id="AGX04585.1"/>
    </source>
</evidence>
<sequence>MLKRFLNKSAQKEPVYRLLLQGENSYVSIKNSLHQAAG</sequence>
<dbReference type="Proteomes" id="UP000017805">
    <property type="component" value="Chromosome"/>
</dbReference>
<keyword evidence="2" id="KW-1185">Reference proteome</keyword>
<proteinExistence type="predicted"/>
<evidence type="ECO:0000313" key="2">
    <source>
        <dbReference type="Proteomes" id="UP000017805"/>
    </source>
</evidence>
<dbReference type="HOGENOM" id="CLU_3324467_0_0_9"/>
<gene>
    <name evidence="1" type="ORF">N288_13415</name>
</gene>
<accession>U5LAY2</accession>
<dbReference type="AlphaFoldDB" id="U5LAY2"/>
<dbReference type="KEGG" id="bif:N288_13415"/>
<dbReference type="PATRIC" id="fig|1367477.3.peg.2633"/>